<dbReference type="AlphaFoldDB" id="A0AAU7K6T5"/>
<proteinExistence type="predicted"/>
<evidence type="ECO:0000313" key="2">
    <source>
        <dbReference type="EMBL" id="XBO48233.1"/>
    </source>
</evidence>
<protein>
    <recommendedName>
        <fullName evidence="3">YcxB family protein</fullName>
    </recommendedName>
</protein>
<dbReference type="EMBL" id="CP157485">
    <property type="protein sequence ID" value="XBO48233.1"/>
    <property type="molecule type" value="Genomic_DNA"/>
</dbReference>
<keyword evidence="1" id="KW-0812">Transmembrane</keyword>
<evidence type="ECO:0000256" key="1">
    <source>
        <dbReference type="SAM" id="Phobius"/>
    </source>
</evidence>
<reference evidence="2" key="1">
    <citation type="submission" date="2024-05" db="EMBL/GenBank/DDBJ databases">
        <authorList>
            <person name="Kim S."/>
            <person name="Heo J."/>
            <person name="Choi H."/>
            <person name="Choi Y."/>
            <person name="Kwon S.-W."/>
            <person name="Kim Y."/>
        </authorList>
    </citation>
    <scope>NUCLEOTIDE SEQUENCE</scope>
    <source>
        <strain evidence="2">KACC 23697</strain>
    </source>
</reference>
<feature type="transmembrane region" description="Helical" evidence="1">
    <location>
        <begin position="21"/>
        <end position="41"/>
    </location>
</feature>
<keyword evidence="1" id="KW-1133">Transmembrane helix</keyword>
<evidence type="ECO:0008006" key="3">
    <source>
        <dbReference type="Google" id="ProtNLM"/>
    </source>
</evidence>
<name>A0AAU7K6T5_9SPHI</name>
<accession>A0AAU7K6T5</accession>
<organism evidence="2">
    <name type="scientific">Pedobacter sp. KACC 23697</name>
    <dbReference type="NCBI Taxonomy" id="3149230"/>
    <lineage>
        <taxon>Bacteria</taxon>
        <taxon>Pseudomonadati</taxon>
        <taxon>Bacteroidota</taxon>
        <taxon>Sphingobacteriia</taxon>
        <taxon>Sphingobacteriales</taxon>
        <taxon>Sphingobacteriaceae</taxon>
        <taxon>Pedobacter</taxon>
    </lineage>
</organism>
<feature type="transmembrane region" description="Helical" evidence="1">
    <location>
        <begin position="47"/>
        <end position="70"/>
    </location>
</feature>
<keyword evidence="1" id="KW-0472">Membrane</keyword>
<gene>
    <name evidence="2" type="ORF">ABEG20_01290</name>
</gene>
<sequence length="155" mass="17879">MEAFKYFEQEGNTYNLKIQKGLLYTLAFGCIAAIIAILMYSTSKATFLYIALFAFIGLMCILRTTGAIIFDSQNREIQRKRFFFSAPANYSFDDFDHFLIAKQKSYFITVMVQAIMVMRKDNKTRHILLAQTLFTAKPLQRLSEEVSTIMGLPQH</sequence>
<dbReference type="RefSeq" id="WP_406825619.1">
    <property type="nucleotide sequence ID" value="NZ_CP157485.1"/>
</dbReference>